<dbReference type="InterPro" id="IPR019587">
    <property type="entry name" value="Polyketide_cyclase/dehydratase"/>
</dbReference>
<dbReference type="CDD" id="cd08865">
    <property type="entry name" value="SRPBCC_10"/>
    <property type="match status" value="1"/>
</dbReference>
<dbReference type="Gene3D" id="3.30.530.20">
    <property type="match status" value="1"/>
</dbReference>
<keyword evidence="2" id="KW-1185">Reference proteome</keyword>
<dbReference type="AlphaFoldDB" id="A0A542U8L4"/>
<evidence type="ECO:0000313" key="2">
    <source>
        <dbReference type="Proteomes" id="UP000318103"/>
    </source>
</evidence>
<sequence length="167" mass="18391">MNHRASVEVMAVDVLTETVIARPCAEVAAYAGDPTNAPHWYANIISVRWRTSPPLAAGSKLDFVARFLGRTLTYTYEIVEYSPERLVMRTAQGPFPMETTYTWQPVDADHTRMTLRNRGEPSGFAKVSAPMMAAAVRRANVKDLAALKALLEGTDASDSSRRSPGDF</sequence>
<reference evidence="1 2" key="1">
    <citation type="submission" date="2019-06" db="EMBL/GenBank/DDBJ databases">
        <title>Sequencing the genomes of 1000 actinobacteria strains.</title>
        <authorList>
            <person name="Klenk H.-P."/>
        </authorList>
    </citation>
    <scope>NUCLEOTIDE SEQUENCE [LARGE SCALE GENOMIC DNA]</scope>
    <source>
        <strain evidence="1 2">DSM 41929</strain>
    </source>
</reference>
<dbReference type="STRING" id="164348.BFF78_37845"/>
<gene>
    <name evidence="1" type="ORF">FB563_0298</name>
</gene>
<proteinExistence type="predicted"/>
<name>A0A542U8L4_9ACTN</name>
<protein>
    <submittedName>
        <fullName evidence="1">Polyketide cyclase/dehydrase/lipid transport protein</fullName>
    </submittedName>
</protein>
<dbReference type="Pfam" id="PF10604">
    <property type="entry name" value="Polyketide_cyc2"/>
    <property type="match status" value="1"/>
</dbReference>
<organism evidence="1 2">
    <name type="scientific">Streptomyces puniciscabiei</name>
    <dbReference type="NCBI Taxonomy" id="164348"/>
    <lineage>
        <taxon>Bacteria</taxon>
        <taxon>Bacillati</taxon>
        <taxon>Actinomycetota</taxon>
        <taxon>Actinomycetes</taxon>
        <taxon>Kitasatosporales</taxon>
        <taxon>Streptomycetaceae</taxon>
        <taxon>Streptomyces</taxon>
    </lineage>
</organism>
<dbReference type="SUPFAM" id="SSF55961">
    <property type="entry name" value="Bet v1-like"/>
    <property type="match status" value="1"/>
</dbReference>
<dbReference type="EMBL" id="VFNX01000001">
    <property type="protein sequence ID" value="TQK95406.1"/>
    <property type="molecule type" value="Genomic_DNA"/>
</dbReference>
<comment type="caution">
    <text evidence="1">The sequence shown here is derived from an EMBL/GenBank/DDBJ whole genome shotgun (WGS) entry which is preliminary data.</text>
</comment>
<dbReference type="InterPro" id="IPR023393">
    <property type="entry name" value="START-like_dom_sf"/>
</dbReference>
<dbReference type="Proteomes" id="UP000318103">
    <property type="component" value="Unassembled WGS sequence"/>
</dbReference>
<accession>A0A542U8L4</accession>
<evidence type="ECO:0000313" key="1">
    <source>
        <dbReference type="EMBL" id="TQK95406.1"/>
    </source>
</evidence>